<organism evidence="2 3">
    <name type="scientific">Scophthalmus maximus</name>
    <name type="common">Turbot</name>
    <name type="synonym">Psetta maxima</name>
    <dbReference type="NCBI Taxonomy" id="52904"/>
    <lineage>
        <taxon>Eukaryota</taxon>
        <taxon>Metazoa</taxon>
        <taxon>Chordata</taxon>
        <taxon>Craniata</taxon>
        <taxon>Vertebrata</taxon>
        <taxon>Euteleostomi</taxon>
        <taxon>Actinopterygii</taxon>
        <taxon>Neopterygii</taxon>
        <taxon>Teleostei</taxon>
        <taxon>Neoteleostei</taxon>
        <taxon>Acanthomorphata</taxon>
        <taxon>Carangaria</taxon>
        <taxon>Pleuronectiformes</taxon>
        <taxon>Pleuronectoidei</taxon>
        <taxon>Scophthalmidae</taxon>
        <taxon>Scophthalmus</taxon>
    </lineage>
</organism>
<evidence type="ECO:0000313" key="2">
    <source>
        <dbReference type="EMBL" id="AWO98555.1"/>
    </source>
</evidence>
<accession>A0A2U9B421</accession>
<gene>
    <name evidence="2" type="ORF">SMAX5B_019961</name>
</gene>
<feature type="region of interest" description="Disordered" evidence="1">
    <location>
        <begin position="1"/>
        <end position="26"/>
    </location>
</feature>
<reference evidence="2 3" key="1">
    <citation type="submission" date="2017-12" db="EMBL/GenBank/DDBJ databases">
        <title>Integrating genomic resources of turbot (Scophthalmus maximus) in depth evaluation of genetic and physical mapping variation across individuals.</title>
        <authorList>
            <person name="Martinez P."/>
        </authorList>
    </citation>
    <scope>NUCLEOTIDE SEQUENCE [LARGE SCALE GENOMIC DNA]</scope>
</reference>
<evidence type="ECO:0000256" key="1">
    <source>
        <dbReference type="SAM" id="MobiDB-lite"/>
    </source>
</evidence>
<dbReference type="Proteomes" id="UP000246464">
    <property type="component" value="Chromosome 3"/>
</dbReference>
<dbReference type="AlphaFoldDB" id="A0A2U9B421"/>
<sequence length="64" mass="6751">MTLHGPRGSCGLQQNLPGSTAHRVTPGDCSRLCEGQVCLRERLTVGPQGLVMEVLYLQGGIAST</sequence>
<dbReference type="EMBL" id="CP026245">
    <property type="protein sequence ID" value="AWO98555.1"/>
    <property type="molecule type" value="Genomic_DNA"/>
</dbReference>
<protein>
    <submittedName>
        <fullName evidence="2">Uncharacterized protein</fullName>
    </submittedName>
</protein>
<proteinExistence type="predicted"/>
<evidence type="ECO:0000313" key="3">
    <source>
        <dbReference type="Proteomes" id="UP000246464"/>
    </source>
</evidence>
<keyword evidence="3" id="KW-1185">Reference proteome</keyword>
<name>A0A2U9B421_SCOMX</name>